<dbReference type="RefSeq" id="XP_040481363.1">
    <property type="nucleotide sequence ID" value="XM_040625429.1"/>
</dbReference>
<evidence type="ECO:0000256" key="2">
    <source>
        <dbReference type="SAM" id="SignalP"/>
    </source>
</evidence>
<reference evidence="4" key="1">
    <citation type="submission" date="2025-08" db="UniProtKB">
        <authorList>
            <consortium name="RefSeq"/>
        </authorList>
    </citation>
    <scope>IDENTIFICATION</scope>
    <source>
        <tissue evidence="4">Whole blood</tissue>
    </source>
</reference>
<protein>
    <submittedName>
        <fullName evidence="4">Odontogenesis associated phosphoprotein</fullName>
    </submittedName>
</protein>
<evidence type="ECO:0000256" key="1">
    <source>
        <dbReference type="SAM" id="MobiDB-lite"/>
    </source>
</evidence>
<dbReference type="CTD" id="152816"/>
<dbReference type="OrthoDB" id="9450558at2759"/>
<dbReference type="Proteomes" id="UP000261680">
    <property type="component" value="Unplaced"/>
</dbReference>
<proteinExistence type="predicted"/>
<evidence type="ECO:0000313" key="3">
    <source>
        <dbReference type="Proteomes" id="UP000261680"/>
    </source>
</evidence>
<dbReference type="KEGG" id="umr:103665397"/>
<dbReference type="PANTHER" id="PTHR40376">
    <property type="entry name" value="ODONTOGENESIS ASSOCIATED PHOSPHOPROTEIN"/>
    <property type="match status" value="1"/>
</dbReference>
<dbReference type="GeneID" id="103665397"/>
<sequence>MAHRVSFSYCLLVCWVLVTVAEGQKEGATPPGDLQENGGPTDCQIVTLTPPPPRRNPVTRIQLVTRTPKCPFHSFPWQGPRVHIRFPHRPFFPHKCNHRFPFRPFFWPPGPLIPYYQYFPRGRLWRGSSSEESG</sequence>
<organism evidence="3 4">
    <name type="scientific">Ursus maritimus</name>
    <name type="common">Polar bear</name>
    <name type="synonym">Thalarctos maritimus</name>
    <dbReference type="NCBI Taxonomy" id="29073"/>
    <lineage>
        <taxon>Eukaryota</taxon>
        <taxon>Metazoa</taxon>
        <taxon>Chordata</taxon>
        <taxon>Craniata</taxon>
        <taxon>Vertebrata</taxon>
        <taxon>Euteleostomi</taxon>
        <taxon>Mammalia</taxon>
        <taxon>Eutheria</taxon>
        <taxon>Laurasiatheria</taxon>
        <taxon>Carnivora</taxon>
        <taxon>Caniformia</taxon>
        <taxon>Ursidae</taxon>
        <taxon>Ursus</taxon>
    </lineage>
</organism>
<feature type="signal peptide" evidence="2">
    <location>
        <begin position="1"/>
        <end position="23"/>
    </location>
</feature>
<dbReference type="PANTHER" id="PTHR40376:SF1">
    <property type="entry name" value="ODONTOGENESIS ASSOCIATED PHOSPHOPROTEIN"/>
    <property type="match status" value="1"/>
</dbReference>
<feature type="chain" id="PRO_5035429087" evidence="2">
    <location>
        <begin position="24"/>
        <end position="134"/>
    </location>
</feature>
<dbReference type="AlphaFoldDB" id="A0A8M1FD90"/>
<name>A0A8M1FD90_URSMA</name>
<dbReference type="Pfam" id="PF15848">
    <property type="entry name" value="ODAPH"/>
    <property type="match status" value="1"/>
</dbReference>
<feature type="region of interest" description="Disordered" evidence="1">
    <location>
        <begin position="27"/>
        <end position="57"/>
    </location>
</feature>
<dbReference type="InterPro" id="IPR031706">
    <property type="entry name" value="ODAPH"/>
</dbReference>
<evidence type="ECO:0000313" key="4">
    <source>
        <dbReference type="RefSeq" id="XP_040481363.1"/>
    </source>
</evidence>
<gene>
    <name evidence="4" type="primary">ODAPH</name>
</gene>
<dbReference type="GO" id="GO:0070175">
    <property type="term" value="P:positive regulation of enamel mineralization"/>
    <property type="evidence" value="ECO:0007669"/>
    <property type="project" value="TreeGrafter"/>
</dbReference>
<accession>A0A8M1FD90</accession>
<keyword evidence="2" id="KW-0732">Signal</keyword>
<keyword evidence="3" id="KW-1185">Reference proteome</keyword>